<accession>A0ABT5V7V2</accession>
<evidence type="ECO:0000256" key="2">
    <source>
        <dbReference type="ARBA" id="ARBA00012035"/>
    </source>
</evidence>
<comment type="caution">
    <text evidence="15">The sequence shown here is derived from an EMBL/GenBank/DDBJ whole genome shotgun (WGS) entry which is preliminary data.</text>
</comment>
<evidence type="ECO:0000256" key="9">
    <source>
        <dbReference type="ARBA" id="ARBA00022842"/>
    </source>
</evidence>
<feature type="binding site" evidence="12">
    <location>
        <position position="281"/>
    </location>
    <ligand>
        <name>K(+)</name>
        <dbReference type="ChEBI" id="CHEBI:29103"/>
    </ligand>
</feature>
<feature type="binding site" evidence="12">
    <location>
        <begin position="213"/>
        <end position="218"/>
    </location>
    <ligand>
        <name>ATP</name>
        <dbReference type="ChEBI" id="CHEBI:30616"/>
    </ligand>
</feature>
<gene>
    <name evidence="12" type="primary">rbsK</name>
    <name evidence="15" type="ORF">PWJ81_08005</name>
</gene>
<dbReference type="Pfam" id="PF00294">
    <property type="entry name" value="PfkB"/>
    <property type="match status" value="1"/>
</dbReference>
<organism evidence="15 16">
    <name type="scientific">Actinotignum sanguinis</name>
    <dbReference type="NCBI Taxonomy" id="1445614"/>
    <lineage>
        <taxon>Bacteria</taxon>
        <taxon>Bacillati</taxon>
        <taxon>Actinomycetota</taxon>
        <taxon>Actinomycetes</taxon>
        <taxon>Actinomycetales</taxon>
        <taxon>Actinomycetaceae</taxon>
        <taxon>Actinotignum</taxon>
    </lineage>
</organism>
<evidence type="ECO:0000313" key="15">
    <source>
        <dbReference type="EMBL" id="MDE1657010.1"/>
    </source>
</evidence>
<feature type="compositionally biased region" description="Low complexity" evidence="13">
    <location>
        <begin position="316"/>
        <end position="327"/>
    </location>
</feature>
<feature type="binding site" evidence="12">
    <location>
        <begin position="39"/>
        <end position="43"/>
    </location>
    <ligand>
        <name>substrate</name>
    </ligand>
</feature>
<name>A0ABT5V7V2_9ACTO</name>
<dbReference type="GeneID" id="83608341"/>
<dbReference type="Proteomes" id="UP001219297">
    <property type="component" value="Unassembled WGS sequence"/>
</dbReference>
<feature type="binding site" evidence="12">
    <location>
        <position position="245"/>
    </location>
    <ligand>
        <name>K(+)</name>
        <dbReference type="ChEBI" id="CHEBI:29103"/>
    </ligand>
</feature>
<dbReference type="PROSITE" id="PS00584">
    <property type="entry name" value="PFKB_KINASES_2"/>
    <property type="match status" value="1"/>
</dbReference>
<evidence type="ECO:0000256" key="4">
    <source>
        <dbReference type="ARBA" id="ARBA00022679"/>
    </source>
</evidence>
<comment type="similarity">
    <text evidence="1">Belongs to the carbohydrate kinase pfkB family.</text>
</comment>
<evidence type="ECO:0000256" key="5">
    <source>
        <dbReference type="ARBA" id="ARBA00022723"/>
    </source>
</evidence>
<evidence type="ECO:0000259" key="14">
    <source>
        <dbReference type="Pfam" id="PF00294"/>
    </source>
</evidence>
<comment type="activity regulation">
    <text evidence="12">Activated by a monovalent cation that binds near, but not in, the active site. The most likely occupant of the site in vivo is potassium. Ion binding induces a conformational change that may alter substrate affinity.</text>
</comment>
<feature type="active site" description="Proton acceptor" evidence="12">
    <location>
        <position position="251"/>
    </location>
</feature>
<comment type="subunit">
    <text evidence="12">Homodimer.</text>
</comment>
<keyword evidence="5 12" id="KW-0479">Metal-binding</keyword>
<evidence type="ECO:0000256" key="13">
    <source>
        <dbReference type="SAM" id="MobiDB-lite"/>
    </source>
</evidence>
<dbReference type="InterPro" id="IPR011611">
    <property type="entry name" value="PfkB_dom"/>
</dbReference>
<feature type="binding site" evidence="12">
    <location>
        <position position="284"/>
    </location>
    <ligand>
        <name>K(+)</name>
        <dbReference type="ChEBI" id="CHEBI:29103"/>
    </ligand>
</feature>
<dbReference type="Gene3D" id="3.40.1190.20">
    <property type="match status" value="1"/>
</dbReference>
<dbReference type="CDD" id="cd01174">
    <property type="entry name" value="ribokinase"/>
    <property type="match status" value="1"/>
</dbReference>
<keyword evidence="6 12" id="KW-0547">Nucleotide-binding</keyword>
<dbReference type="EC" id="2.7.1.15" evidence="2 12"/>
<comment type="similarity">
    <text evidence="12">Belongs to the carbohydrate kinase PfkB family. Ribokinase subfamily.</text>
</comment>
<evidence type="ECO:0000256" key="6">
    <source>
        <dbReference type="ARBA" id="ARBA00022741"/>
    </source>
</evidence>
<dbReference type="InterPro" id="IPR002173">
    <property type="entry name" value="Carboh/pur_kinase_PfkB_CS"/>
</dbReference>
<dbReference type="SUPFAM" id="SSF53613">
    <property type="entry name" value="Ribokinase-like"/>
    <property type="match status" value="1"/>
</dbReference>
<dbReference type="PRINTS" id="PR00990">
    <property type="entry name" value="RIBOKINASE"/>
</dbReference>
<keyword evidence="16" id="KW-1185">Reference proteome</keyword>
<feature type="binding site" evidence="12">
    <location>
        <position position="286"/>
    </location>
    <ligand>
        <name>K(+)</name>
        <dbReference type="ChEBI" id="CHEBI:29103"/>
    </ligand>
</feature>
<comment type="catalytic activity">
    <reaction evidence="12">
        <text>D-ribose + ATP = D-ribose 5-phosphate + ADP + H(+)</text>
        <dbReference type="Rhea" id="RHEA:13697"/>
        <dbReference type="ChEBI" id="CHEBI:15378"/>
        <dbReference type="ChEBI" id="CHEBI:30616"/>
        <dbReference type="ChEBI" id="CHEBI:47013"/>
        <dbReference type="ChEBI" id="CHEBI:78346"/>
        <dbReference type="ChEBI" id="CHEBI:456216"/>
        <dbReference type="EC" id="2.7.1.15"/>
    </reaction>
</comment>
<evidence type="ECO:0000256" key="12">
    <source>
        <dbReference type="HAMAP-Rule" id="MF_01987"/>
    </source>
</evidence>
<feature type="binding site" evidence="12">
    <location>
        <begin position="11"/>
        <end position="13"/>
    </location>
    <ligand>
        <name>substrate</name>
    </ligand>
</feature>
<feature type="binding site" evidence="12">
    <location>
        <position position="251"/>
    </location>
    <ligand>
        <name>substrate</name>
    </ligand>
</feature>
<keyword evidence="7 12" id="KW-0418">Kinase</keyword>
<evidence type="ECO:0000313" key="16">
    <source>
        <dbReference type="Proteomes" id="UP001219297"/>
    </source>
</evidence>
<comment type="caution">
    <text evidence="12">Lacks conserved residue(s) required for the propagation of feature annotation.</text>
</comment>
<keyword evidence="11 12" id="KW-0119">Carbohydrate metabolism</keyword>
<dbReference type="InterPro" id="IPR011877">
    <property type="entry name" value="Ribokinase"/>
</dbReference>
<evidence type="ECO:0000256" key="8">
    <source>
        <dbReference type="ARBA" id="ARBA00022840"/>
    </source>
</evidence>
<reference evidence="15 16" key="1">
    <citation type="submission" date="2023-02" db="EMBL/GenBank/DDBJ databases">
        <title>Defining the Infant Male Urobiome and Moving Towards Mechanisms in Urobiome Research.</title>
        <authorList>
            <person name="Reasoner S."/>
            <person name="Flores V."/>
            <person name="Van Horn G."/>
            <person name="Morales G."/>
            <person name="Peard L."/>
            <person name="Abelson B."/>
            <person name="Manuel C."/>
            <person name="Lee J."/>
            <person name="Baker B."/>
            <person name="Williams T."/>
            <person name="Schmitz J."/>
            <person name="Clayton D."/>
            <person name="Hadjifrangiskou M."/>
        </authorList>
    </citation>
    <scope>NUCLEOTIDE SEQUENCE [LARGE SCALE GENOMIC DNA]</scope>
    <source>
        <strain evidence="15 16">AS1053</strain>
    </source>
</reference>
<keyword evidence="9 12" id="KW-0460">Magnesium</keyword>
<evidence type="ECO:0000256" key="7">
    <source>
        <dbReference type="ARBA" id="ARBA00022777"/>
    </source>
</evidence>
<keyword evidence="4 12" id="KW-0808">Transferase</keyword>
<sequence>MARIFVVGSMNSDTFLKVENFVEPGETISALSSHTALGGKGLNQAVAAARMGIPVTMVAALGRDAVGDAVAAELAAEENLDMDAVLRVSEPTGQAMIQSDADGENAIVVVAGANAANTPENVVERLAAVQSGDIVVCQLEIPEPAVAAALSEAKKRGATTVLNAAPAAPVGHLLENVDVLIVNETEADTILGTKVTDRAQQLHLRYGGSIVVTLGSHGCQYIDAYLPDADVKADALPAHHVDVVDTTGAGDAFVGAFAAALAVGESLATAARWGTALGAIATGASGAQGYTASRADVVALAGVGAGSAAGAGATGAAGTPGATGSDN</sequence>
<comment type="subcellular location">
    <subcellularLocation>
        <location evidence="12">Cytoplasm</location>
    </subcellularLocation>
</comment>
<keyword evidence="10 12" id="KW-0630">Potassium</keyword>
<feature type="region of interest" description="Disordered" evidence="13">
    <location>
        <begin position="307"/>
        <end position="327"/>
    </location>
</feature>
<dbReference type="HAMAP" id="MF_01987">
    <property type="entry name" value="Ribokinase"/>
    <property type="match status" value="1"/>
</dbReference>
<comment type="function">
    <text evidence="12">Catalyzes the phosphorylation of ribose at O-5 in a reaction requiring ATP and magnesium. The resulting D-ribose-5-phosphate can then be used either for sythesis of nucleotides, histidine, and tryptophan, or as a component of the pentose phosphate pathway.</text>
</comment>
<dbReference type="PANTHER" id="PTHR10584:SF166">
    <property type="entry name" value="RIBOKINASE"/>
    <property type="match status" value="1"/>
</dbReference>
<dbReference type="EMBL" id="JARBHI010000020">
    <property type="protein sequence ID" value="MDE1657010.1"/>
    <property type="molecule type" value="Genomic_DNA"/>
</dbReference>
<dbReference type="InterPro" id="IPR002139">
    <property type="entry name" value="Ribo/fructo_kinase"/>
</dbReference>
<comment type="pathway">
    <text evidence="12">Carbohydrate metabolism; D-ribose degradation; D-ribose 5-phosphate from beta-D-ribopyranose: step 2/2.</text>
</comment>
<protein>
    <recommendedName>
        <fullName evidence="3 12">Ribokinase</fullName>
        <shortName evidence="12">RK</shortName>
        <ecNumber evidence="2 12">2.7.1.15</ecNumber>
    </recommendedName>
</protein>
<feature type="binding site" evidence="12">
    <location>
        <begin position="250"/>
        <end position="251"/>
    </location>
    <ligand>
        <name>ATP</name>
        <dbReference type="ChEBI" id="CHEBI:30616"/>
    </ligand>
</feature>
<evidence type="ECO:0000256" key="1">
    <source>
        <dbReference type="ARBA" id="ARBA00005380"/>
    </source>
</evidence>
<dbReference type="RefSeq" id="WP_016443256.1">
    <property type="nucleotide sequence ID" value="NZ_CAMXYX010000006.1"/>
</dbReference>
<feature type="binding site" evidence="12">
    <location>
        <position position="247"/>
    </location>
    <ligand>
        <name>K(+)</name>
        <dbReference type="ChEBI" id="CHEBI:29103"/>
    </ligand>
</feature>
<proteinExistence type="inferred from homology"/>
<comment type="cofactor">
    <cofactor evidence="12">
        <name>Mg(2+)</name>
        <dbReference type="ChEBI" id="CHEBI:18420"/>
    </cofactor>
    <text evidence="12">Requires a divalent cation, most likely magnesium in vivo, as an electrophilic catalyst to aid phosphoryl group transfer. It is the chelate of the metal and the nucleotide that is the actual substrate.</text>
</comment>
<dbReference type="PANTHER" id="PTHR10584">
    <property type="entry name" value="SUGAR KINASE"/>
    <property type="match status" value="1"/>
</dbReference>
<evidence type="ECO:0000256" key="10">
    <source>
        <dbReference type="ARBA" id="ARBA00022958"/>
    </source>
</evidence>
<feature type="binding site" evidence="12">
    <location>
        <position position="183"/>
    </location>
    <ligand>
        <name>ATP</name>
        <dbReference type="ChEBI" id="CHEBI:30616"/>
    </ligand>
</feature>
<keyword evidence="12" id="KW-0963">Cytoplasm</keyword>
<feature type="domain" description="Carbohydrate kinase PfkB" evidence="14">
    <location>
        <begin position="1"/>
        <end position="288"/>
    </location>
</feature>
<keyword evidence="8 12" id="KW-0067">ATP-binding</keyword>
<feature type="binding site" evidence="12">
    <location>
        <position position="140"/>
    </location>
    <ligand>
        <name>substrate</name>
    </ligand>
</feature>
<evidence type="ECO:0000256" key="11">
    <source>
        <dbReference type="ARBA" id="ARBA00023277"/>
    </source>
</evidence>
<evidence type="ECO:0000256" key="3">
    <source>
        <dbReference type="ARBA" id="ARBA00016943"/>
    </source>
</evidence>
<dbReference type="InterPro" id="IPR029056">
    <property type="entry name" value="Ribokinase-like"/>
</dbReference>